<dbReference type="SUPFAM" id="SSF69118">
    <property type="entry name" value="AhpD-like"/>
    <property type="match status" value="1"/>
</dbReference>
<reference evidence="2 3" key="1">
    <citation type="submission" date="2018-03" db="EMBL/GenBank/DDBJ databases">
        <title>Bacillus urumqiensis sp. nov., a moderately haloalkaliphilic bacterium isolated from a salt lake.</title>
        <authorList>
            <person name="Zhao B."/>
            <person name="Liao Z."/>
        </authorList>
    </citation>
    <scope>NUCLEOTIDE SEQUENCE [LARGE SCALE GENOMIC DNA]</scope>
    <source>
        <strain evidence="2 3">BZ-SZ-XJ18</strain>
    </source>
</reference>
<evidence type="ECO:0000313" key="2">
    <source>
        <dbReference type="EMBL" id="PRO66111.1"/>
    </source>
</evidence>
<dbReference type="InterPro" id="IPR052512">
    <property type="entry name" value="4CMD/NDH-1_regulator"/>
</dbReference>
<dbReference type="AlphaFoldDB" id="A0A2P6MIL8"/>
<dbReference type="PANTHER" id="PTHR33570:SF10">
    <property type="entry name" value="GAMMA-CARBOXYMUCONOLACTONE DECARBOXYLASE"/>
    <property type="match status" value="1"/>
</dbReference>
<organism evidence="2 3">
    <name type="scientific">Alkalicoccus urumqiensis</name>
    <name type="common">Bacillus urumqiensis</name>
    <dbReference type="NCBI Taxonomy" id="1548213"/>
    <lineage>
        <taxon>Bacteria</taxon>
        <taxon>Bacillati</taxon>
        <taxon>Bacillota</taxon>
        <taxon>Bacilli</taxon>
        <taxon>Bacillales</taxon>
        <taxon>Bacillaceae</taxon>
        <taxon>Alkalicoccus</taxon>
    </lineage>
</organism>
<dbReference type="OrthoDB" id="9802489at2"/>
<dbReference type="RefSeq" id="WP_105958794.1">
    <property type="nucleotide sequence ID" value="NZ_PVNS01000005.1"/>
</dbReference>
<keyword evidence="3" id="KW-1185">Reference proteome</keyword>
<dbReference type="GO" id="GO:0051920">
    <property type="term" value="F:peroxiredoxin activity"/>
    <property type="evidence" value="ECO:0007669"/>
    <property type="project" value="InterPro"/>
</dbReference>
<dbReference type="Pfam" id="PF02627">
    <property type="entry name" value="CMD"/>
    <property type="match status" value="1"/>
</dbReference>
<gene>
    <name evidence="2" type="ORF">C6I21_07015</name>
</gene>
<dbReference type="EMBL" id="PVNS01000005">
    <property type="protein sequence ID" value="PRO66111.1"/>
    <property type="molecule type" value="Genomic_DNA"/>
</dbReference>
<accession>A0A2P6MIL8</accession>
<dbReference type="Gene3D" id="1.20.1290.10">
    <property type="entry name" value="AhpD-like"/>
    <property type="match status" value="1"/>
</dbReference>
<proteinExistence type="predicted"/>
<sequence length="134" mass="14858">MQDESYQKGLAKLRTMTDEEGIKMIESYGNISPRFVEMMIGFGFGEVYDRDVLSQKQRTLITLSSLITQGAYEQLNFHIRAALKAGLTPEEIVEVMLQCAAYAGFPKAASAIRIAGEIFDELGVSAVPEESRND</sequence>
<feature type="domain" description="Carboxymuconolactone decarboxylase-like" evidence="1">
    <location>
        <begin position="33"/>
        <end position="115"/>
    </location>
</feature>
<protein>
    <submittedName>
        <fullName evidence="2">Carboxymuconolactone decarboxylase</fullName>
    </submittedName>
</protein>
<dbReference type="InterPro" id="IPR029032">
    <property type="entry name" value="AhpD-like"/>
</dbReference>
<evidence type="ECO:0000313" key="3">
    <source>
        <dbReference type="Proteomes" id="UP000243650"/>
    </source>
</evidence>
<dbReference type="InterPro" id="IPR003779">
    <property type="entry name" value="CMD-like"/>
</dbReference>
<evidence type="ECO:0000259" key="1">
    <source>
        <dbReference type="Pfam" id="PF02627"/>
    </source>
</evidence>
<comment type="caution">
    <text evidence="2">The sequence shown here is derived from an EMBL/GenBank/DDBJ whole genome shotgun (WGS) entry which is preliminary data.</text>
</comment>
<dbReference type="PANTHER" id="PTHR33570">
    <property type="entry name" value="4-CARBOXYMUCONOLACTONE DECARBOXYLASE FAMILY PROTEIN"/>
    <property type="match status" value="1"/>
</dbReference>
<dbReference type="Proteomes" id="UP000243650">
    <property type="component" value="Unassembled WGS sequence"/>
</dbReference>
<name>A0A2P6MIL8_ALKUR</name>